<evidence type="ECO:0000313" key="3">
    <source>
        <dbReference type="Proteomes" id="UP000790787"/>
    </source>
</evidence>
<sequence length="533" mass="59007">MAAASISAPVPKQNILEFQNGRGNKTPSNVLLLQMCRQNKEVKQLHSQLIISGLIRRPPNAARLVESYVGVSETDDALLVFKSSIQSPDTFAYNVMIRGLILTKRPKGSLLLYEQLCSEGLVPDSHTYTFVLKACSHLKAILQGKQVHAQIIKTGVEPNTHVCSSLISMYSYAGSMKSARQVLDEYYEDNNNNDICPLNSMITVYMNEGLVEKAKEIFDTMENKDTATWSAMLSGYTKNGMHEVALVTFQKMMSYRVPLNESSLVCTLSACGELGALDQGRWIHTYIINKREIVMSVNLGTALVDMYARCGCIEFSYQLFKNMAERDVVTWGVIISGFATHGQANKCFQLFDEMIESGVEPNGVIFVAILSACSHAGQVGQGCHYFDQMVHHFGIRPSIEHFGCMVDLLGRAGRLGEAEQLILSMPEEPNSIVLGALLNACRIHSDVERGRHLFSRLINLGPSPDRYKLAASLFANNGEGYEIRKLVKDEDLVARCGLSNIQVDGVVHEFMVSDIANNRARDIYEALGGLVDQ</sequence>
<dbReference type="GeneID" id="107769793"/>
<dbReference type="STRING" id="4097.A0A1S3XXD8"/>
<dbReference type="OrthoDB" id="1215332at2759"/>
<dbReference type="GO" id="GO:0009451">
    <property type="term" value="P:RNA modification"/>
    <property type="evidence" value="ECO:0000318"/>
    <property type="project" value="GO_Central"/>
</dbReference>
<keyword evidence="3" id="KW-1185">Reference proteome</keyword>
<dbReference type="NCBIfam" id="TIGR00756">
    <property type="entry name" value="PPR"/>
    <property type="match status" value="5"/>
</dbReference>
<dbReference type="Pfam" id="PF01535">
    <property type="entry name" value="PPR"/>
    <property type="match status" value="3"/>
</dbReference>
<dbReference type="PANTHER" id="PTHR47926">
    <property type="entry name" value="PENTATRICOPEPTIDE REPEAT-CONTAINING PROTEIN"/>
    <property type="match status" value="1"/>
</dbReference>
<dbReference type="SMR" id="A0A1S3XXD8"/>
<dbReference type="FunFam" id="1.25.40.10:FF:000090">
    <property type="entry name" value="Pentatricopeptide repeat-containing protein, chloroplastic"/>
    <property type="match status" value="1"/>
</dbReference>
<reference evidence="3" key="1">
    <citation type="journal article" date="2014" name="Nat. Commun.">
        <title>The tobacco genome sequence and its comparison with those of tomato and potato.</title>
        <authorList>
            <person name="Sierro N."/>
            <person name="Battey J.N."/>
            <person name="Ouadi S."/>
            <person name="Bakaher N."/>
            <person name="Bovet L."/>
            <person name="Willig A."/>
            <person name="Goepfert S."/>
            <person name="Peitsch M.C."/>
            <person name="Ivanov N.V."/>
        </authorList>
    </citation>
    <scope>NUCLEOTIDE SEQUENCE [LARGE SCALE GENOMIC DNA]</scope>
</reference>
<proteinExistence type="predicted"/>
<gene>
    <name evidence="4" type="primary">LOC107769793</name>
</gene>
<protein>
    <submittedName>
        <fullName evidence="4">Pentatricopeptide repeat-containing protein At5g66520-like</fullName>
    </submittedName>
</protein>
<dbReference type="Gene3D" id="1.25.40.10">
    <property type="entry name" value="Tetratricopeptide repeat domain"/>
    <property type="match status" value="3"/>
</dbReference>
<dbReference type="RefSeq" id="XP_016444535.1">
    <property type="nucleotide sequence ID" value="XM_016589049.1"/>
</dbReference>
<organism evidence="3 4">
    <name type="scientific">Nicotiana tabacum</name>
    <name type="common">Common tobacco</name>
    <dbReference type="NCBI Taxonomy" id="4097"/>
    <lineage>
        <taxon>Eukaryota</taxon>
        <taxon>Viridiplantae</taxon>
        <taxon>Streptophyta</taxon>
        <taxon>Embryophyta</taxon>
        <taxon>Tracheophyta</taxon>
        <taxon>Spermatophyta</taxon>
        <taxon>Magnoliopsida</taxon>
        <taxon>eudicotyledons</taxon>
        <taxon>Gunneridae</taxon>
        <taxon>Pentapetalae</taxon>
        <taxon>asterids</taxon>
        <taxon>lamiids</taxon>
        <taxon>Solanales</taxon>
        <taxon>Solanaceae</taxon>
        <taxon>Nicotianoideae</taxon>
        <taxon>Nicotianeae</taxon>
        <taxon>Nicotiana</taxon>
    </lineage>
</organism>
<accession>A0A1S3XXD8</accession>
<feature type="repeat" description="PPR" evidence="2">
    <location>
        <begin position="124"/>
        <end position="158"/>
    </location>
</feature>
<feature type="repeat" description="PPR" evidence="2">
    <location>
        <begin position="89"/>
        <end position="123"/>
    </location>
</feature>
<dbReference type="Proteomes" id="UP000790787">
    <property type="component" value="Chromosome 2"/>
</dbReference>
<evidence type="ECO:0000256" key="2">
    <source>
        <dbReference type="PROSITE-ProRule" id="PRU00708"/>
    </source>
</evidence>
<dbReference type="PANTHER" id="PTHR47926:SF529">
    <property type="entry name" value="TETRATRICOPEPTIDE-LIKE HELICAL DOMAIN SUPERFAMILY"/>
    <property type="match status" value="1"/>
</dbReference>
<reference evidence="4" key="2">
    <citation type="submission" date="2025-08" db="UniProtKB">
        <authorList>
            <consortium name="RefSeq"/>
        </authorList>
    </citation>
    <scope>IDENTIFICATION</scope>
    <source>
        <tissue evidence="4">Leaf</tissue>
    </source>
</reference>
<feature type="repeat" description="PPR" evidence="2">
    <location>
        <begin position="225"/>
        <end position="259"/>
    </location>
</feature>
<evidence type="ECO:0000313" key="4">
    <source>
        <dbReference type="RefSeq" id="XP_016444535.1"/>
    </source>
</evidence>
<dbReference type="PROSITE" id="PS51375">
    <property type="entry name" value="PPR"/>
    <property type="match status" value="4"/>
</dbReference>
<name>A0A1S3XXD8_TOBAC</name>
<keyword evidence="1" id="KW-0677">Repeat</keyword>
<dbReference type="InterPro" id="IPR002885">
    <property type="entry name" value="PPR_rpt"/>
</dbReference>
<evidence type="ECO:0000256" key="1">
    <source>
        <dbReference type="ARBA" id="ARBA00022737"/>
    </source>
</evidence>
<dbReference type="PaxDb" id="4097-A0A1S3XXD8"/>
<feature type="repeat" description="PPR" evidence="2">
    <location>
        <begin position="327"/>
        <end position="361"/>
    </location>
</feature>
<dbReference type="KEGG" id="nta:107769793"/>
<dbReference type="InterPro" id="IPR046960">
    <property type="entry name" value="PPR_At4g14850-like_plant"/>
</dbReference>
<dbReference type="GO" id="GO:0003723">
    <property type="term" value="F:RNA binding"/>
    <property type="evidence" value="ECO:0007669"/>
    <property type="project" value="InterPro"/>
</dbReference>
<dbReference type="InterPro" id="IPR011990">
    <property type="entry name" value="TPR-like_helical_dom_sf"/>
</dbReference>
<dbReference type="OMA" id="EVRQVHA"/>
<dbReference type="Pfam" id="PF13041">
    <property type="entry name" value="PPR_2"/>
    <property type="match status" value="2"/>
</dbReference>
<dbReference type="AlphaFoldDB" id="A0A1S3XXD8"/>